<feature type="chain" id="PRO_5046764880" evidence="6">
    <location>
        <begin position="22"/>
        <end position="472"/>
    </location>
</feature>
<dbReference type="GeneID" id="112056075"/>
<dbReference type="InterPro" id="IPR000757">
    <property type="entry name" value="Beta-glucanase-like"/>
</dbReference>
<dbReference type="Pfam" id="PF15886">
    <property type="entry name" value="CBM39"/>
    <property type="match status" value="1"/>
</dbReference>
<dbReference type="PROSITE" id="PS51969">
    <property type="entry name" value="CBM39"/>
    <property type="match status" value="1"/>
</dbReference>
<dbReference type="Gene3D" id="2.60.40.2140">
    <property type="entry name" value="Beta-1,3-glucan-recognition protein, N-terminal domain"/>
    <property type="match status" value="1"/>
</dbReference>
<keyword evidence="2" id="KW-0399">Innate immunity</keyword>
<dbReference type="InterPro" id="IPR050546">
    <property type="entry name" value="Glycosyl_Hydrlase_16"/>
</dbReference>
<dbReference type="Pfam" id="PF00722">
    <property type="entry name" value="Glyco_hydro_16"/>
    <property type="match status" value="1"/>
</dbReference>
<evidence type="ECO:0000313" key="9">
    <source>
        <dbReference type="Proteomes" id="UP001652582"/>
    </source>
</evidence>
<gene>
    <name evidence="10" type="primary">LOC112056075</name>
</gene>
<dbReference type="PANTHER" id="PTHR10963">
    <property type="entry name" value="GLYCOSYL HYDROLASE-RELATED"/>
    <property type="match status" value="1"/>
</dbReference>
<feature type="signal peptide" evidence="6">
    <location>
        <begin position="1"/>
        <end position="21"/>
    </location>
</feature>
<reference evidence="10" key="1">
    <citation type="submission" date="2025-08" db="UniProtKB">
        <authorList>
            <consortium name="RefSeq"/>
        </authorList>
    </citation>
    <scope>IDENTIFICATION</scope>
</reference>
<keyword evidence="9" id="KW-1185">Reference proteome</keyword>
<keyword evidence="4" id="KW-0391">Immunity</keyword>
<dbReference type="RefSeq" id="XP_052741806.1">
    <property type="nucleotide sequence ID" value="XM_052885846.1"/>
</dbReference>
<feature type="domain" description="GH16" evidence="7">
    <location>
        <begin position="163"/>
        <end position="472"/>
    </location>
</feature>
<dbReference type="PROSITE" id="PS51762">
    <property type="entry name" value="GH16_2"/>
    <property type="match status" value="1"/>
</dbReference>
<evidence type="ECO:0000313" key="10">
    <source>
        <dbReference type="RefSeq" id="XP_052741806.1"/>
    </source>
</evidence>
<sequence>MASRACTRVILILAWIKLLTAQYSIPSVTIQALKPKGIRVSIPDTPGLSLFVFQGNVNRSIAKNDVGNIMGEITEPTDGRWVFEDLDVQLNVGDVINYYVHVVHNQMGYIKDPDSVIVRELEDPSSKNPTANDCGTTQTRVRNGKACAGNIIFEERFDFLREDVWQIEQYIPDEPDFPFVSYQRPFNAPTVSVQGGNLRIEPKLQQNVPGFGSSIEMGTLDLFSGCTSTSTKCRAEAWGASILPPIVSGRLTTKAFAFTYGLVEIRAKLPQGDWLYPDILLESFLKKYGSLNYASGVVRVGGARGNEQLAVGSTGFGNNLLYGGVLMDATCRDTLLRNKTSSRPWGDDFHVYSVRWTPDVITLSVDGEEWARFAASGDSLKDQFPPSCDVARSALTTGSKLAPFDDHFVITLGIAAGGITEFPDDATSGGKPKPWKNTSRKASLRFWQDIASWIETWRQPALIVDYVTVRAL</sequence>
<dbReference type="InterPro" id="IPR031756">
    <property type="entry name" value="BGBP_N"/>
</dbReference>
<evidence type="ECO:0000259" key="8">
    <source>
        <dbReference type="PROSITE" id="PS51969"/>
    </source>
</evidence>
<dbReference type="CDD" id="cd02179">
    <property type="entry name" value="GH16_beta_GRP"/>
    <property type="match status" value="1"/>
</dbReference>
<keyword evidence="5" id="KW-0325">Glycoprotein</keyword>
<evidence type="ECO:0000256" key="1">
    <source>
        <dbReference type="ARBA" id="ARBA00008781"/>
    </source>
</evidence>
<dbReference type="InterPro" id="IPR035806">
    <property type="entry name" value="GH16_GRP_C"/>
</dbReference>
<proteinExistence type="inferred from homology"/>
<dbReference type="Gene3D" id="2.60.120.200">
    <property type="match status" value="1"/>
</dbReference>
<evidence type="ECO:0000256" key="3">
    <source>
        <dbReference type="ARBA" id="ARBA00022729"/>
    </source>
</evidence>
<feature type="domain" description="CBM39" evidence="8">
    <location>
        <begin position="23"/>
        <end position="123"/>
    </location>
</feature>
<dbReference type="PANTHER" id="PTHR10963:SF60">
    <property type="entry name" value="GRAM-NEGATIVE BACTERIA-BINDING PROTEIN 1-RELATED"/>
    <property type="match status" value="1"/>
</dbReference>
<evidence type="ECO:0000256" key="2">
    <source>
        <dbReference type="ARBA" id="ARBA00022588"/>
    </source>
</evidence>
<dbReference type="SUPFAM" id="SSF49899">
    <property type="entry name" value="Concanavalin A-like lectins/glucanases"/>
    <property type="match status" value="1"/>
</dbReference>
<evidence type="ECO:0000259" key="7">
    <source>
        <dbReference type="PROSITE" id="PS51762"/>
    </source>
</evidence>
<evidence type="ECO:0000256" key="5">
    <source>
        <dbReference type="ARBA" id="ARBA00023180"/>
    </source>
</evidence>
<protein>
    <submittedName>
        <fullName evidence="10">Beta-1,3-glucan-binding protein-like isoform X2</fullName>
    </submittedName>
</protein>
<name>A0ABM3LRX0_BICAN</name>
<dbReference type="InterPro" id="IPR013320">
    <property type="entry name" value="ConA-like_dom_sf"/>
</dbReference>
<dbReference type="InterPro" id="IPR043030">
    <property type="entry name" value="BGBP_N_sf"/>
</dbReference>
<comment type="similarity">
    <text evidence="1">Belongs to the insect beta-1,3-glucan binding protein family.</text>
</comment>
<evidence type="ECO:0000256" key="4">
    <source>
        <dbReference type="ARBA" id="ARBA00022859"/>
    </source>
</evidence>
<evidence type="ECO:0000256" key="6">
    <source>
        <dbReference type="SAM" id="SignalP"/>
    </source>
</evidence>
<keyword evidence="3 6" id="KW-0732">Signal</keyword>
<organism evidence="9 10">
    <name type="scientific">Bicyclus anynana</name>
    <name type="common">Squinting bush brown butterfly</name>
    <dbReference type="NCBI Taxonomy" id="110368"/>
    <lineage>
        <taxon>Eukaryota</taxon>
        <taxon>Metazoa</taxon>
        <taxon>Ecdysozoa</taxon>
        <taxon>Arthropoda</taxon>
        <taxon>Hexapoda</taxon>
        <taxon>Insecta</taxon>
        <taxon>Pterygota</taxon>
        <taxon>Neoptera</taxon>
        <taxon>Endopterygota</taxon>
        <taxon>Lepidoptera</taxon>
        <taxon>Glossata</taxon>
        <taxon>Ditrysia</taxon>
        <taxon>Papilionoidea</taxon>
        <taxon>Nymphalidae</taxon>
        <taxon>Satyrinae</taxon>
        <taxon>Satyrini</taxon>
        <taxon>Mycalesina</taxon>
        <taxon>Bicyclus</taxon>
    </lineage>
</organism>
<accession>A0ABM3LRX0</accession>
<dbReference type="Proteomes" id="UP001652582">
    <property type="component" value="Chromosome 15"/>
</dbReference>